<dbReference type="PANTHER" id="PTHR20275:SF43">
    <property type="entry name" value="BIFUNCTIONAL NADP PHOSPHATASE_NAD KINASE"/>
    <property type="match status" value="1"/>
</dbReference>
<dbReference type="HAMAP" id="MF_00361">
    <property type="entry name" value="NAD_kinase"/>
    <property type="match status" value="1"/>
</dbReference>
<keyword evidence="5 8" id="KW-0067">ATP-binding</keyword>
<feature type="binding site" evidence="8">
    <location>
        <begin position="65"/>
        <end position="66"/>
    </location>
    <ligand>
        <name>NAD(+)</name>
        <dbReference type="ChEBI" id="CHEBI:57540"/>
    </ligand>
</feature>
<comment type="similarity">
    <text evidence="8">Belongs to the NAD kinase family.</text>
</comment>
<evidence type="ECO:0000256" key="4">
    <source>
        <dbReference type="ARBA" id="ARBA00022777"/>
    </source>
</evidence>
<feature type="binding site" evidence="8">
    <location>
        <begin position="181"/>
        <end position="186"/>
    </location>
    <ligand>
        <name>NAD(+)</name>
        <dbReference type="ChEBI" id="CHEBI:57540"/>
    </ligand>
</feature>
<dbReference type="GO" id="GO:0006741">
    <property type="term" value="P:NADP+ biosynthetic process"/>
    <property type="evidence" value="ECO:0007669"/>
    <property type="project" value="UniProtKB-UniRule"/>
</dbReference>
<dbReference type="Pfam" id="PF20143">
    <property type="entry name" value="NAD_kinase_C"/>
    <property type="match status" value="1"/>
</dbReference>
<dbReference type="GO" id="GO:0005737">
    <property type="term" value="C:cytoplasm"/>
    <property type="evidence" value="ECO:0007669"/>
    <property type="project" value="UniProtKB-SubCell"/>
</dbReference>
<reference evidence="9 10" key="1">
    <citation type="journal article" date="2019" name="Int. J. Syst. Evol. Microbiol.">
        <title>The Global Catalogue of Microorganisms (GCM) 10K type strain sequencing project: providing services to taxonomists for standard genome sequencing and annotation.</title>
        <authorList>
            <consortium name="The Broad Institute Genomics Platform"/>
            <consortium name="The Broad Institute Genome Sequencing Center for Infectious Disease"/>
            <person name="Wu L."/>
            <person name="Ma J."/>
        </authorList>
    </citation>
    <scope>NUCLEOTIDE SEQUENCE [LARGE SCALE GENOMIC DNA]</scope>
    <source>
        <strain evidence="9 10">CGMCC 1.15824</strain>
    </source>
</reference>
<dbReference type="EMBL" id="JBHSJG010000065">
    <property type="protein sequence ID" value="MFC4990238.1"/>
    <property type="molecule type" value="Genomic_DNA"/>
</dbReference>
<dbReference type="GO" id="GO:0003951">
    <property type="term" value="F:NAD+ kinase activity"/>
    <property type="evidence" value="ECO:0007669"/>
    <property type="project" value="UniProtKB-UniRule"/>
</dbReference>
<feature type="binding site" evidence="8">
    <location>
        <position position="170"/>
    </location>
    <ligand>
        <name>NAD(+)</name>
        <dbReference type="ChEBI" id="CHEBI:57540"/>
    </ligand>
</feature>
<dbReference type="InterPro" id="IPR002504">
    <property type="entry name" value="NADK"/>
</dbReference>
<keyword evidence="1 8" id="KW-0963">Cytoplasm</keyword>
<dbReference type="InterPro" id="IPR016064">
    <property type="entry name" value="NAD/diacylglycerol_kinase_sf"/>
</dbReference>
<proteinExistence type="inferred from homology"/>
<keyword evidence="10" id="KW-1185">Reference proteome</keyword>
<keyword evidence="2 8" id="KW-0808">Transferase</keyword>
<dbReference type="Gene3D" id="2.60.200.30">
    <property type="entry name" value="Probable inorganic polyphosphate/atp-NAD kinase, domain 2"/>
    <property type="match status" value="1"/>
</dbReference>
<comment type="catalytic activity">
    <reaction evidence="8">
        <text>NAD(+) + ATP = ADP + NADP(+) + H(+)</text>
        <dbReference type="Rhea" id="RHEA:18629"/>
        <dbReference type="ChEBI" id="CHEBI:15378"/>
        <dbReference type="ChEBI" id="CHEBI:30616"/>
        <dbReference type="ChEBI" id="CHEBI:57540"/>
        <dbReference type="ChEBI" id="CHEBI:58349"/>
        <dbReference type="ChEBI" id="CHEBI:456216"/>
        <dbReference type="EC" id="2.7.1.23"/>
    </reaction>
</comment>
<organism evidence="9 10">
    <name type="scientific">Saliphagus infecundisoli</name>
    <dbReference type="NCBI Taxonomy" id="1849069"/>
    <lineage>
        <taxon>Archaea</taxon>
        <taxon>Methanobacteriati</taxon>
        <taxon>Methanobacteriota</taxon>
        <taxon>Stenosarchaea group</taxon>
        <taxon>Halobacteria</taxon>
        <taxon>Halobacteriales</taxon>
        <taxon>Natrialbaceae</taxon>
        <taxon>Saliphagus</taxon>
    </lineage>
</organism>
<comment type="subcellular location">
    <subcellularLocation>
        <location evidence="8">Cytoplasm</location>
    </subcellularLocation>
</comment>
<comment type="caution">
    <text evidence="9">The sequence shown here is derived from an EMBL/GenBank/DDBJ whole genome shotgun (WGS) entry which is preliminary data.</text>
</comment>
<evidence type="ECO:0000256" key="1">
    <source>
        <dbReference type="ARBA" id="ARBA00022490"/>
    </source>
</evidence>
<dbReference type="AlphaFoldDB" id="A0ABD5QKG3"/>
<dbReference type="Proteomes" id="UP001595925">
    <property type="component" value="Unassembled WGS sequence"/>
</dbReference>
<evidence type="ECO:0000313" key="9">
    <source>
        <dbReference type="EMBL" id="MFC4990238.1"/>
    </source>
</evidence>
<feature type="binding site" evidence="8">
    <location>
        <position position="168"/>
    </location>
    <ligand>
        <name>NAD(+)</name>
        <dbReference type="ChEBI" id="CHEBI:57540"/>
    </ligand>
</feature>
<evidence type="ECO:0000256" key="6">
    <source>
        <dbReference type="ARBA" id="ARBA00022857"/>
    </source>
</evidence>
<accession>A0ABD5QKG3</accession>
<protein>
    <recommendedName>
        <fullName evidence="8">NAD kinase</fullName>
        <ecNumber evidence="8">2.7.1.23</ecNumber>
    </recommendedName>
    <alternativeName>
        <fullName evidence="8">ATP-dependent NAD kinase</fullName>
    </alternativeName>
</protein>
<keyword evidence="6 8" id="KW-0521">NADP</keyword>
<dbReference type="SUPFAM" id="SSF111331">
    <property type="entry name" value="NAD kinase/diacylglycerol kinase-like"/>
    <property type="match status" value="1"/>
</dbReference>
<evidence type="ECO:0000256" key="7">
    <source>
        <dbReference type="ARBA" id="ARBA00023027"/>
    </source>
</evidence>
<dbReference type="GO" id="GO:0046872">
    <property type="term" value="F:metal ion binding"/>
    <property type="evidence" value="ECO:0007669"/>
    <property type="project" value="UniProtKB-UniRule"/>
</dbReference>
<comment type="function">
    <text evidence="8">Involved in the regulation of the intracellular balance of NAD and NADP, and is a key enzyme in the biosynthesis of NADP. Catalyzes specifically the phosphorylation on 2'-hydroxyl of the adenosine moiety of NAD to yield NADP.</text>
</comment>
<gene>
    <name evidence="8" type="primary">nadK</name>
    <name evidence="9" type="ORF">ACFPFO_21310</name>
</gene>
<dbReference type="Pfam" id="PF01513">
    <property type="entry name" value="NAD_kinase"/>
    <property type="match status" value="1"/>
</dbReference>
<dbReference type="GO" id="GO:0005524">
    <property type="term" value="F:ATP binding"/>
    <property type="evidence" value="ECO:0007669"/>
    <property type="project" value="UniProtKB-KW"/>
</dbReference>
<dbReference type="RefSeq" id="WP_224828615.1">
    <property type="nucleotide sequence ID" value="NZ_JAIVEF010000008.1"/>
</dbReference>
<feature type="binding site" evidence="8">
    <location>
        <begin position="138"/>
        <end position="139"/>
    </location>
    <ligand>
        <name>NAD(+)</name>
        <dbReference type="ChEBI" id="CHEBI:57540"/>
    </ligand>
</feature>
<keyword evidence="4 8" id="KW-0418">Kinase</keyword>
<evidence type="ECO:0000313" key="10">
    <source>
        <dbReference type="Proteomes" id="UP001595925"/>
    </source>
</evidence>
<evidence type="ECO:0000256" key="8">
    <source>
        <dbReference type="HAMAP-Rule" id="MF_00361"/>
    </source>
</evidence>
<evidence type="ECO:0000256" key="3">
    <source>
        <dbReference type="ARBA" id="ARBA00022741"/>
    </source>
</evidence>
<keyword evidence="3 8" id="KW-0547">Nucleotide-binding</keyword>
<dbReference type="Gene3D" id="3.40.50.10330">
    <property type="entry name" value="Probable inorganic polyphosphate/atp-NAD kinase, domain 1"/>
    <property type="match status" value="1"/>
</dbReference>
<comment type="cofactor">
    <cofactor evidence="8">
        <name>a divalent metal cation</name>
        <dbReference type="ChEBI" id="CHEBI:60240"/>
    </cofactor>
</comment>
<dbReference type="PANTHER" id="PTHR20275">
    <property type="entry name" value="NAD KINASE"/>
    <property type="match status" value="1"/>
</dbReference>
<dbReference type="EC" id="2.7.1.23" evidence="8"/>
<evidence type="ECO:0000256" key="5">
    <source>
        <dbReference type="ARBA" id="ARBA00022840"/>
    </source>
</evidence>
<feature type="active site" description="Proton acceptor" evidence="8">
    <location>
        <position position="65"/>
    </location>
</feature>
<comment type="caution">
    <text evidence="8">Lacks conserved residue(s) required for the propagation of feature annotation.</text>
</comment>
<dbReference type="InterPro" id="IPR017438">
    <property type="entry name" value="ATP-NAD_kinase_N"/>
</dbReference>
<dbReference type="InterPro" id="IPR017437">
    <property type="entry name" value="ATP-NAD_kinase_PpnK-typ_C"/>
</dbReference>
<sequence>MDPSIGIVAQRGNDRAQALAASIVEAVGADARAVVDEETGHVLDRKGVPVAAMADCDLVVSIGGDGTFLFVAREAGGAPILGVNLGEVGFLNAVAPDDAVETVVSLVADRRQGEPIAGRTVDRLRAEGEGWELAPAVNEVVVHGRRRGHGGGAEIEIRVDGERYAESHADGVLVATPTGSTAYNLSEGGPLVRPSVGALVVTQMCATEPMPPLVTDAESEIELRLTGPEGGYAISDGRNRRRLESPATVRVAVADDPIVIAGPRGNFFEALEKLE</sequence>
<name>A0ABD5QKG3_9EURY</name>
<evidence type="ECO:0000256" key="2">
    <source>
        <dbReference type="ARBA" id="ARBA00022679"/>
    </source>
</evidence>
<keyword evidence="7 8" id="KW-0520">NAD</keyword>